<reference evidence="5 7" key="1">
    <citation type="journal article" date="2008" name="Science">
        <title>The Physcomitrella genome reveals evolutionary insights into the conquest of land by plants.</title>
        <authorList>
            <person name="Rensing S."/>
            <person name="Lang D."/>
            <person name="Zimmer A."/>
            <person name="Terry A."/>
            <person name="Salamov A."/>
            <person name="Shapiro H."/>
            <person name="Nishiyama T."/>
            <person name="Perroud P.-F."/>
            <person name="Lindquist E."/>
            <person name="Kamisugi Y."/>
            <person name="Tanahashi T."/>
            <person name="Sakakibara K."/>
            <person name="Fujita T."/>
            <person name="Oishi K."/>
            <person name="Shin-I T."/>
            <person name="Kuroki Y."/>
            <person name="Toyoda A."/>
            <person name="Suzuki Y."/>
            <person name="Hashimoto A."/>
            <person name="Yamaguchi K."/>
            <person name="Sugano A."/>
            <person name="Kohara Y."/>
            <person name="Fujiyama A."/>
            <person name="Anterola A."/>
            <person name="Aoki S."/>
            <person name="Ashton N."/>
            <person name="Barbazuk W.B."/>
            <person name="Barker E."/>
            <person name="Bennetzen J."/>
            <person name="Bezanilla M."/>
            <person name="Blankenship R."/>
            <person name="Cho S.H."/>
            <person name="Dutcher S."/>
            <person name="Estelle M."/>
            <person name="Fawcett J.A."/>
            <person name="Gundlach H."/>
            <person name="Hanada K."/>
            <person name="Heyl A."/>
            <person name="Hicks K.A."/>
            <person name="Hugh J."/>
            <person name="Lohr M."/>
            <person name="Mayer K."/>
            <person name="Melkozernov A."/>
            <person name="Murata T."/>
            <person name="Nelson D."/>
            <person name="Pils B."/>
            <person name="Prigge M."/>
            <person name="Reiss B."/>
            <person name="Renner T."/>
            <person name="Rombauts S."/>
            <person name="Rushton P."/>
            <person name="Sanderfoot A."/>
            <person name="Schween G."/>
            <person name="Shiu S.-H."/>
            <person name="Stueber K."/>
            <person name="Theodoulou F.L."/>
            <person name="Tu H."/>
            <person name="Van de Peer Y."/>
            <person name="Verrier P.J."/>
            <person name="Waters E."/>
            <person name="Wood A."/>
            <person name="Yang L."/>
            <person name="Cove D."/>
            <person name="Cuming A."/>
            <person name="Hasebe M."/>
            <person name="Lucas S."/>
            <person name="Mishler D.B."/>
            <person name="Reski R."/>
            <person name="Grigoriev I."/>
            <person name="Quatrano R.S."/>
            <person name="Boore J.L."/>
        </authorList>
    </citation>
    <scope>NUCLEOTIDE SEQUENCE [LARGE SCALE GENOMIC DNA]</scope>
    <source>
        <strain evidence="6 7">cv. Gransden 2004</strain>
    </source>
</reference>
<dbReference type="RefSeq" id="XP_024365929.1">
    <property type="nucleotide sequence ID" value="XM_024510161.2"/>
</dbReference>
<comment type="subcellular location">
    <subcellularLocation>
        <location evidence="1">Nucleus</location>
    </subcellularLocation>
</comment>
<dbReference type="PANTHER" id="PTHR13495">
    <property type="entry name" value="NEFA-INTERACTING NUCLEAR PROTEIN NIP30"/>
    <property type="match status" value="1"/>
</dbReference>
<dbReference type="PaxDb" id="3218-PP1S76_118V6.1"/>
<dbReference type="EnsemblPlants" id="Pp3c2_35190V3.1">
    <property type="protein sequence ID" value="Pp3c2_35190V3.1"/>
    <property type="gene ID" value="Pp3c2_35190"/>
</dbReference>
<evidence type="ECO:0000259" key="4">
    <source>
        <dbReference type="Pfam" id="PF10187"/>
    </source>
</evidence>
<evidence type="ECO:0000256" key="3">
    <source>
        <dbReference type="SAM" id="MobiDB-lite"/>
    </source>
</evidence>
<keyword evidence="2" id="KW-0539">Nucleus</keyword>
<dbReference type="EMBL" id="ABEU02000002">
    <property type="protein sequence ID" value="PNR60868.1"/>
    <property type="molecule type" value="Genomic_DNA"/>
</dbReference>
<keyword evidence="7" id="KW-1185">Reference proteome</keyword>
<dbReference type="AlphaFoldDB" id="A0A2K1L4A4"/>
<dbReference type="InterPro" id="IPR019331">
    <property type="entry name" value="FAM192A/Fyv6_N"/>
</dbReference>
<dbReference type="Proteomes" id="UP000006727">
    <property type="component" value="Chromosome 2"/>
</dbReference>
<dbReference type="GeneID" id="112277607"/>
<feature type="region of interest" description="Disordered" evidence="3">
    <location>
        <begin position="115"/>
        <end position="192"/>
    </location>
</feature>
<dbReference type="GO" id="GO:0005634">
    <property type="term" value="C:nucleus"/>
    <property type="evidence" value="ECO:0000318"/>
    <property type="project" value="GO_Central"/>
</dbReference>
<evidence type="ECO:0000256" key="1">
    <source>
        <dbReference type="ARBA" id="ARBA00004123"/>
    </source>
</evidence>
<feature type="domain" description="FAM192A/Fyv6 N-terminal" evidence="4">
    <location>
        <begin position="18"/>
        <end position="99"/>
    </location>
</feature>
<dbReference type="InterPro" id="IPR039845">
    <property type="entry name" value="FAM192A"/>
</dbReference>
<evidence type="ECO:0000313" key="5">
    <source>
        <dbReference type="EMBL" id="PNR60868.1"/>
    </source>
</evidence>
<reference evidence="5 7" key="2">
    <citation type="journal article" date="2018" name="Plant J.">
        <title>The Physcomitrella patens chromosome-scale assembly reveals moss genome structure and evolution.</title>
        <authorList>
            <person name="Lang D."/>
            <person name="Ullrich K.K."/>
            <person name="Murat F."/>
            <person name="Fuchs J."/>
            <person name="Jenkins J."/>
            <person name="Haas F.B."/>
            <person name="Piednoel M."/>
            <person name="Gundlach H."/>
            <person name="Van Bel M."/>
            <person name="Meyberg R."/>
            <person name="Vives C."/>
            <person name="Morata J."/>
            <person name="Symeonidi A."/>
            <person name="Hiss M."/>
            <person name="Muchero W."/>
            <person name="Kamisugi Y."/>
            <person name="Saleh O."/>
            <person name="Blanc G."/>
            <person name="Decker E.L."/>
            <person name="van Gessel N."/>
            <person name="Grimwood J."/>
            <person name="Hayes R.D."/>
            <person name="Graham S.W."/>
            <person name="Gunter L.E."/>
            <person name="McDaniel S.F."/>
            <person name="Hoernstein S.N.W."/>
            <person name="Larsson A."/>
            <person name="Li F.W."/>
            <person name="Perroud P.F."/>
            <person name="Phillips J."/>
            <person name="Ranjan P."/>
            <person name="Rokshar D.S."/>
            <person name="Rothfels C.J."/>
            <person name="Schneider L."/>
            <person name="Shu S."/>
            <person name="Stevenson D.W."/>
            <person name="Thummler F."/>
            <person name="Tillich M."/>
            <person name="Villarreal Aguilar J.C."/>
            <person name="Widiez T."/>
            <person name="Wong G.K."/>
            <person name="Wymore A."/>
            <person name="Zhang Y."/>
            <person name="Zimmer A.D."/>
            <person name="Quatrano R.S."/>
            <person name="Mayer K.F.X."/>
            <person name="Goodstein D."/>
            <person name="Casacuberta J.M."/>
            <person name="Vandepoele K."/>
            <person name="Reski R."/>
            <person name="Cuming A.C."/>
            <person name="Tuskan G.A."/>
            <person name="Maumus F."/>
            <person name="Salse J."/>
            <person name="Schmutz J."/>
            <person name="Rensing S.A."/>
        </authorList>
    </citation>
    <scope>NUCLEOTIDE SEQUENCE [LARGE SCALE GENOMIC DNA]</scope>
    <source>
        <strain evidence="6 7">cv. Gransden 2004</strain>
    </source>
</reference>
<protein>
    <recommendedName>
        <fullName evidence="4">FAM192A/Fyv6 N-terminal domain-containing protein</fullName>
    </recommendedName>
</protein>
<proteinExistence type="predicted"/>
<evidence type="ECO:0000313" key="7">
    <source>
        <dbReference type="Proteomes" id="UP000006727"/>
    </source>
</evidence>
<dbReference type="PANTHER" id="PTHR13495:SF0">
    <property type="entry name" value="PSME3-INTERACTING PROTEIN"/>
    <property type="match status" value="1"/>
</dbReference>
<organism evidence="5">
    <name type="scientific">Physcomitrium patens</name>
    <name type="common">Spreading-leaved earth moss</name>
    <name type="synonym">Physcomitrella patens</name>
    <dbReference type="NCBI Taxonomy" id="3218"/>
    <lineage>
        <taxon>Eukaryota</taxon>
        <taxon>Viridiplantae</taxon>
        <taxon>Streptophyta</taxon>
        <taxon>Embryophyta</taxon>
        <taxon>Bryophyta</taxon>
        <taxon>Bryophytina</taxon>
        <taxon>Bryopsida</taxon>
        <taxon>Funariidae</taxon>
        <taxon>Funariales</taxon>
        <taxon>Funariaceae</taxon>
        <taxon>Physcomitrium</taxon>
    </lineage>
</organism>
<name>A0A2K1L4A4_PHYPA</name>
<dbReference type="Gramene" id="Pp3c2_35190V3.2">
    <property type="protein sequence ID" value="Pp3c2_35190V3.2"/>
    <property type="gene ID" value="Pp3c2_35190"/>
</dbReference>
<dbReference type="EnsemblPlants" id="Pp3c2_35190V3.2">
    <property type="protein sequence ID" value="Pp3c2_35190V3.2"/>
    <property type="gene ID" value="Pp3c2_35190"/>
</dbReference>
<dbReference type="FunCoup" id="A0A2K1L4A4">
    <property type="interactions" value="1814"/>
</dbReference>
<evidence type="ECO:0000313" key="6">
    <source>
        <dbReference type="EnsemblPlants" id="Pp3c2_35190V3.1"/>
    </source>
</evidence>
<accession>A0A2K1L4A4</accession>
<evidence type="ECO:0000256" key="2">
    <source>
        <dbReference type="ARBA" id="ARBA00023242"/>
    </source>
</evidence>
<sequence length="192" mass="21486">MAEPKLKLLNFVSATQTDAENESASDTKPLEIIDNRPLYEILKENSDKKEAEFNERFKHRPPKALDEDETEFLDAVETYRKQQEQEAADAEARELTNFHNLIANRTITTEEVKASTIGTLKPDTQKPSLTGKRPQPKSALPIAIKIKSQSKKARIESPPTLTEKELNDSTAENAGERNCLGLVAYSDESGDE</sequence>
<dbReference type="STRING" id="3218.A0A2K1L4A4"/>
<dbReference type="Gramene" id="Pp3c2_35190V3.1">
    <property type="protein sequence ID" value="Pp3c2_35190V3.1"/>
    <property type="gene ID" value="Pp3c2_35190"/>
</dbReference>
<dbReference type="Pfam" id="PF10187">
    <property type="entry name" value="FAM192A_Fyv6_N"/>
    <property type="match status" value="1"/>
</dbReference>
<gene>
    <name evidence="6" type="primary">LOC112277607</name>
    <name evidence="5" type="ORF">PHYPA_003661</name>
</gene>
<reference evidence="6" key="3">
    <citation type="submission" date="2020-12" db="UniProtKB">
        <authorList>
            <consortium name="EnsemblPlants"/>
        </authorList>
    </citation>
    <scope>IDENTIFICATION</scope>
</reference>